<organism evidence="1 2">
    <name type="scientific">Horticoccus luteus</name>
    <dbReference type="NCBI Taxonomy" id="2862869"/>
    <lineage>
        <taxon>Bacteria</taxon>
        <taxon>Pseudomonadati</taxon>
        <taxon>Verrucomicrobiota</taxon>
        <taxon>Opitutia</taxon>
        <taxon>Opitutales</taxon>
        <taxon>Opitutaceae</taxon>
        <taxon>Horticoccus</taxon>
    </lineage>
</organism>
<sequence length="389" mass="41606">MTPPLFRAAAIALLLTGAGCTRPPASTRPPTPAAWQWQDFPSAQELLLAELPAGVQPVRLDVVHAPVAGELMLLPPAANDATLPANAAWARITIPGAADEARDLADMRQRLTERRDHYARFEVPAALARLDREIADAQETLSVARFAQKSPDLFRGEDAPLDPQLQPSLSPAQAEAQLQRLREQRAQLAAGDRAAEPADLLALQAQLDQRDRALRLRDEQLTLTAPFAARLRLAQPGASRHVEPGEIIATLSDSSALEVRVRATLPLLHSVPPETLQAVVTLPGGITAPAEFAGSTVELQGPVLVTIFRFQLAATPAQATAVPTAGVELPVLVFARLPHAARIVPKLALVRFDAHGVLRDGWRAGLPRLLPGTELLAEGRQALALQPAP</sequence>
<dbReference type="Proteomes" id="UP000825051">
    <property type="component" value="Chromosome"/>
</dbReference>
<dbReference type="RefSeq" id="WP_220162125.1">
    <property type="nucleotide sequence ID" value="NZ_CP080507.1"/>
</dbReference>
<reference evidence="1" key="1">
    <citation type="submission" date="2021-08" db="EMBL/GenBank/DDBJ databases">
        <title>Genome of a novel bacterium of the phylum Verrucomicrobia, Oleiharenicola sp. KSB-15.</title>
        <authorList>
            <person name="Chung J.-H."/>
            <person name="Ahn J.-H."/>
            <person name="Yoon Y."/>
            <person name="Kim D.-Y."/>
            <person name="An S.-H."/>
            <person name="Park I."/>
            <person name="Yeon J."/>
        </authorList>
    </citation>
    <scope>NUCLEOTIDE SEQUENCE</scope>
    <source>
        <strain evidence="1">KSB-15</strain>
    </source>
</reference>
<proteinExistence type="predicted"/>
<evidence type="ECO:0000313" key="2">
    <source>
        <dbReference type="Proteomes" id="UP000825051"/>
    </source>
</evidence>
<name>A0A8F9TV94_9BACT</name>
<keyword evidence="2" id="KW-1185">Reference proteome</keyword>
<dbReference type="PROSITE" id="PS51257">
    <property type="entry name" value="PROKAR_LIPOPROTEIN"/>
    <property type="match status" value="1"/>
</dbReference>
<evidence type="ECO:0000313" key="1">
    <source>
        <dbReference type="EMBL" id="QYM78928.1"/>
    </source>
</evidence>
<dbReference type="EMBL" id="CP080507">
    <property type="protein sequence ID" value="QYM78928.1"/>
    <property type="molecule type" value="Genomic_DNA"/>
</dbReference>
<dbReference type="AlphaFoldDB" id="A0A8F9TV94"/>
<accession>A0A8F9TV94</accession>
<gene>
    <name evidence="1" type="ORF">K0B96_16735</name>
</gene>
<dbReference type="KEGG" id="ole:K0B96_16735"/>
<protein>
    <submittedName>
        <fullName evidence="1">Uncharacterized protein</fullName>
    </submittedName>
</protein>